<dbReference type="InterPro" id="IPR054363">
    <property type="entry name" value="GH95_cat"/>
</dbReference>
<dbReference type="InterPro" id="IPR036439">
    <property type="entry name" value="Dockerin_dom_sf"/>
</dbReference>
<feature type="domain" description="Dockerin" evidence="1">
    <location>
        <begin position="1886"/>
        <end position="1949"/>
    </location>
</feature>
<dbReference type="Pfam" id="PF22124">
    <property type="entry name" value="Glyco_hydro_95_cat"/>
    <property type="match status" value="1"/>
</dbReference>
<dbReference type="EMBL" id="WHNZ01000081">
    <property type="protein sequence ID" value="NOV04367.1"/>
    <property type="molecule type" value="Genomic_DNA"/>
</dbReference>
<dbReference type="Gene3D" id="2.60.40.680">
    <property type="match status" value="1"/>
</dbReference>
<dbReference type="InterPro" id="IPR002105">
    <property type="entry name" value="Dockerin_1_rpt"/>
</dbReference>
<dbReference type="SUPFAM" id="SSF63446">
    <property type="entry name" value="Type I dockerin domain"/>
    <property type="match status" value="1"/>
</dbReference>
<dbReference type="InterPro" id="IPR012341">
    <property type="entry name" value="6hp_glycosidase-like_sf"/>
</dbReference>
<dbReference type="InterPro" id="IPR008965">
    <property type="entry name" value="CBM2/CBM3_carb-bd_dom_sf"/>
</dbReference>
<dbReference type="PROSITE" id="PS00018">
    <property type="entry name" value="EF_HAND_1"/>
    <property type="match status" value="2"/>
</dbReference>
<dbReference type="SUPFAM" id="SSF49373">
    <property type="entry name" value="Invasin/intimin cell-adhesion fragments"/>
    <property type="match status" value="1"/>
</dbReference>
<name>A0ABX1ZWL6_9BACL</name>
<dbReference type="InterPro" id="IPR002102">
    <property type="entry name" value="Cohesin_dom"/>
</dbReference>
<dbReference type="Gene3D" id="1.10.1330.10">
    <property type="entry name" value="Dockerin domain"/>
    <property type="match status" value="1"/>
</dbReference>
<dbReference type="InterPro" id="IPR008928">
    <property type="entry name" value="6-hairpin_glycosidase_sf"/>
</dbReference>
<dbReference type="Gene3D" id="2.60.40.1080">
    <property type="match status" value="2"/>
</dbReference>
<evidence type="ECO:0000259" key="1">
    <source>
        <dbReference type="PROSITE" id="PS51766"/>
    </source>
</evidence>
<dbReference type="Pfam" id="PF07554">
    <property type="entry name" value="FIVAR"/>
    <property type="match status" value="3"/>
</dbReference>
<proteinExistence type="predicted"/>
<dbReference type="Gene3D" id="1.50.10.10">
    <property type="match status" value="1"/>
</dbReference>
<dbReference type="Pfam" id="PF00404">
    <property type="entry name" value="Dockerin_1"/>
    <property type="match status" value="1"/>
</dbReference>
<dbReference type="Pfam" id="PF02368">
    <property type="entry name" value="Big_2"/>
    <property type="match status" value="1"/>
</dbReference>
<protein>
    <recommendedName>
        <fullName evidence="1">Dockerin domain-containing protein</fullName>
    </recommendedName>
</protein>
<dbReference type="Proteomes" id="UP000618579">
    <property type="component" value="Unassembled WGS sequence"/>
</dbReference>
<dbReference type="InterPro" id="IPR003343">
    <property type="entry name" value="Big_2"/>
</dbReference>
<dbReference type="Gene3D" id="1.20.1270.90">
    <property type="entry name" value="AF1782-like"/>
    <property type="match status" value="2"/>
</dbReference>
<dbReference type="Gene3D" id="1.20.1270.70">
    <property type="entry name" value="Designed single chain three-helix bundle"/>
    <property type="match status" value="1"/>
</dbReference>
<comment type="caution">
    <text evidence="2">The sequence shown here is derived from an EMBL/GenBank/DDBJ whole genome shotgun (WGS) entry which is preliminary data.</text>
</comment>
<dbReference type="SUPFAM" id="SSF49785">
    <property type="entry name" value="Galactose-binding domain-like"/>
    <property type="match status" value="1"/>
</dbReference>
<dbReference type="InterPro" id="IPR008979">
    <property type="entry name" value="Galactose-bd-like_sf"/>
</dbReference>
<dbReference type="Gene3D" id="2.60.120.260">
    <property type="entry name" value="Galactose-binding domain-like"/>
    <property type="match status" value="1"/>
</dbReference>
<dbReference type="InterPro" id="IPR018247">
    <property type="entry name" value="EF_Hand_1_Ca_BS"/>
</dbReference>
<organism evidence="2 3">
    <name type="scientific">Paenibacillus planticolens</name>
    <dbReference type="NCBI Taxonomy" id="2654976"/>
    <lineage>
        <taxon>Bacteria</taxon>
        <taxon>Bacillati</taxon>
        <taxon>Bacillota</taxon>
        <taxon>Bacilli</taxon>
        <taxon>Bacillales</taxon>
        <taxon>Paenibacillaceae</taxon>
        <taxon>Paenibacillus</taxon>
    </lineage>
</organism>
<dbReference type="PROSITE" id="PS51766">
    <property type="entry name" value="DOCKERIN"/>
    <property type="match status" value="1"/>
</dbReference>
<dbReference type="SMART" id="SM00635">
    <property type="entry name" value="BID_2"/>
    <property type="match status" value="2"/>
</dbReference>
<dbReference type="CDD" id="cd08547">
    <property type="entry name" value="Type_II_cohesin"/>
    <property type="match status" value="1"/>
</dbReference>
<evidence type="ECO:0000313" key="2">
    <source>
        <dbReference type="EMBL" id="NOV04367.1"/>
    </source>
</evidence>
<reference evidence="2 3" key="1">
    <citation type="submission" date="2019-10" db="EMBL/GenBank/DDBJ databases">
        <title>Description of Paenibacillus pedi sp. nov.</title>
        <authorList>
            <person name="Carlier A."/>
            <person name="Qi S."/>
        </authorList>
    </citation>
    <scope>NUCLEOTIDE SEQUENCE [LARGE SCALE GENOMIC DNA]</scope>
    <source>
        <strain evidence="2 3">LMG 31457</strain>
    </source>
</reference>
<dbReference type="InterPro" id="IPR008964">
    <property type="entry name" value="Invasin/intimin_cell_adhesion"/>
</dbReference>
<dbReference type="Pfam" id="PF00963">
    <property type="entry name" value="Cohesin"/>
    <property type="match status" value="1"/>
</dbReference>
<dbReference type="InterPro" id="IPR016134">
    <property type="entry name" value="Dockerin_dom"/>
</dbReference>
<evidence type="ECO:0000313" key="3">
    <source>
        <dbReference type="Proteomes" id="UP000618579"/>
    </source>
</evidence>
<gene>
    <name evidence="2" type="ORF">GC097_30785</name>
</gene>
<sequence>MYSYKVRQNLNLEYENIDWRNAMKSAKRTPMRKTLCITFAITLAASSFTSVVPGINTVRAESGFTAPQAVLDHLNQNDWSNLQQILSGINGSITSPLKISDVDKGSYTTGQLMGNGDIGVIAAGVSTTSQQFYFGKNDFWGTLHAQGSSVKDNQGILSGGGLDIWPTKAAGSSASAVFNMTQDILNAQVVTKMQLKNNEGYDATIEMRSWTADTDNVFVTEVENKGGGAVTLNTKQWVPKMAYANASATDLTDANSTYPYTGGIDSKGDNPVLWTTRDSNAGASGNTSNFRSRTATATTVVGAQLVNTREKIEANDYYDSNKGKYYDSLGESGDFTVEAGSTVYLVTYFASSSGAYDSIKSVSAIQADAVNSISAYTSTSAINQLKNEHLDWWKNYWLKSYAQFNDPDLNKYYYGSLYILGSSNRPTSGNGKVNKQNLPASMYGEWVPADNVGWGGRYFLNYNQQAHYYASGSVNRIETAIPYNRVIAYDLPWQINNAAAQGFDGAAHVRTLSPFHLMASSQPALNAKSSTKTYGFNASSTDQKSNGMFAAVPMIFYYEYTLDDNYLKTVLYPYLKQLLTFYSSYVLKQDDGNGQYHYSVIGSSIHEGDAADINPDLDIGAIKFLSNFLIQHGPSMKEDQANINRWQDLMDHTAFPEAMLPKGIFNADNNSNFVPTLIATDYQSPNQAHVDMIEPGDQPVELEGVVFPFENLQKLDGDKELLQKVLNTLEYMNGWAAAGFAGWSSQNNGFPKVYPIAARAGWPAADLLVKFKTALNAKVRNSNLTYYGSGGAVETIASMEALNSMVMQSSTTPNVPSTIRVFPNWDMARSVSYERLGAMGNVEVSSAYDAATQTIPYVDLNSKRNGKIALVNPWTTGKPVVQQVNSNLTLGAAVNYTIEGGKIIFEAQKGSRYMVMVDTSDTTSHVSDMSLDKYSATLIYNGTNGTDTGTVTATLYGNPSDTVTWTSSDPGIVAVVGSGNAATIKAVGTGANKVANVTVTARSAQDGGVAQTLKVKVADVTTVPASLVMVNPITATIYGPANTSSSTGKVTGNNRLQLTTSLSPSNAYDKRIMWTTSNPNVAMVDKNGLVIARGAGTVKITGTSMANPSLPPVTCTVTVTGAGTDYSGDSTLGAVLTAAKSISAYAGDKTASGGFKQVSASPNWEGRQEDFQKAHINALGVKAKYSGYSTTNISKDTALFAAIALNEAIRSIDPSKAVVIGQTVDKAALATAIGSASKLTAERFSKPEDWASLQAALQAAQNVNNNVNATQTEIDNVLALLQTAMNKAIPVSASGGSVPSVNVTAGSATIYGSRFVQLQASGSRTWSVSQPDDTATTDAFVDPSGVLYATSEGTYKVTAQAGAGIADFILVTFSNMSPITNMSANNNGNGSVFGSTSGGSYPPTNVFDGNPSSFFDHSVAVPYVGWDFGAPQAVNVLRFLPRAGTNAARIYQAKFQGSNESASSGYVDLVTITDNPSTANSSSWYVKVLNNTTAYRYYRWLGTNGSHGNVAEIQLFMNVDKTALGREVDAVESLEAENFTKVSWDALQAVLFNAISVNDNPYAGQDEIDAAAIALQAAMDGLQQVNDSALAVASGITSIPAPDQNAASLTLPSVPAGYTLAIKSSDRPDVIQTDGTLIPPSAETTVHLVLEVTRTSDGLKAVTASIAVVVPARTEHTARATLTGTTTVTAGASFDLNYGLVNVAAGSALAQDLTFTYDPEKLTFSGAESLKPGFTIVDKKETPGRVRILAVTIGAEAAADGELLKLRWNAKALTESSAATIAVAHAVIANGEGLEKQVEGVSHSVTITYVDKAALNVLIAEAQQAHDGAVEGTLSGQYPAGSKAVLQTAINSAGAVAHNTAATQLEVQQAAADLSTALQSFRASVITGTPGDFNNDGKVSIGDLAIVAKNYGKSSADPDWSVYQFADLNHDGVIDIVDLAIMARMIFNL</sequence>
<keyword evidence="3" id="KW-1185">Reference proteome</keyword>
<dbReference type="SUPFAM" id="SSF48208">
    <property type="entry name" value="Six-hairpin glycosidases"/>
    <property type="match status" value="1"/>
</dbReference>
<dbReference type="SUPFAM" id="SSF49384">
    <property type="entry name" value="Carbohydrate-binding domain"/>
    <property type="match status" value="1"/>
</dbReference>
<dbReference type="CDD" id="cd14254">
    <property type="entry name" value="Dockerin_II"/>
    <property type="match status" value="1"/>
</dbReference>
<accession>A0ABX1ZWL6</accession>